<dbReference type="Proteomes" id="UP000036802">
    <property type="component" value="Unassembled WGS sequence"/>
</dbReference>
<accession>A0A0L7D112</accession>
<name>A0A0L7D112_BIFBR</name>
<sequence length="78" mass="7853">MNGIFKRLLNVKGMVVESARIVDGPLRPGPCSRSMCAPGRRRRAARAAGGNDVVMAGAAACAVGGTGISAAGGWGWSP</sequence>
<dbReference type="EMBL" id="AVQC01000009">
    <property type="protein sequence ID" value="KOA65675.1"/>
    <property type="molecule type" value="Genomic_DNA"/>
</dbReference>
<dbReference type="PATRIC" id="fig|1365964.3.peg.1238"/>
<protein>
    <submittedName>
        <fullName evidence="1">Uncharacterized protein</fullName>
    </submittedName>
</protein>
<comment type="caution">
    <text evidence="1">The sequence shown here is derived from an EMBL/GenBank/DDBJ whole genome shotgun (WGS) entry which is preliminary data.</text>
</comment>
<evidence type="ECO:0000313" key="2">
    <source>
        <dbReference type="Proteomes" id="UP000036802"/>
    </source>
</evidence>
<dbReference type="AlphaFoldDB" id="A0A0L7D112"/>
<proteinExistence type="predicted"/>
<organism evidence="1 2">
    <name type="scientific">Bifidobacterium breve MCC 1114</name>
    <dbReference type="NCBI Taxonomy" id="1365964"/>
    <lineage>
        <taxon>Bacteria</taxon>
        <taxon>Bacillati</taxon>
        <taxon>Actinomycetota</taxon>
        <taxon>Actinomycetes</taxon>
        <taxon>Bifidobacteriales</taxon>
        <taxon>Bifidobacteriaceae</taxon>
        <taxon>Bifidobacterium</taxon>
    </lineage>
</organism>
<reference evidence="1 2" key="1">
    <citation type="journal article" date="2015" name="Int J Genomics">
        <title>Comparative Genomics Revealed Genetic Diversity and Species/Strain-Level Differences in Carbohydrate Metabolism of Three Probiotic Bifidobacterial Species.</title>
        <authorList>
            <person name="Odamaki T."/>
            <person name="Horigome A."/>
            <person name="Sugahara H."/>
            <person name="Hashikura N."/>
            <person name="Minami J."/>
            <person name="Xiao J.Z."/>
            <person name="Abe F."/>
        </authorList>
    </citation>
    <scope>NUCLEOTIDE SEQUENCE [LARGE SCALE GENOMIC DNA]</scope>
    <source>
        <strain evidence="1 2">MCC 1114</strain>
    </source>
</reference>
<gene>
    <name evidence="1" type="ORF">BBM1114_06140</name>
</gene>
<evidence type="ECO:0000313" key="1">
    <source>
        <dbReference type="EMBL" id="KOA65675.1"/>
    </source>
</evidence>